<keyword evidence="2" id="KW-1185">Reference proteome</keyword>
<proteinExistence type="predicted"/>
<dbReference type="InterPro" id="IPR025346">
    <property type="entry name" value="DUF4250"/>
</dbReference>
<sequence>MDMKQLQGMDTFMVLSILNEKLRLECDSLTTLIARFDLDSQWLISTMHSIDHQYDSVSNQFKPIISA</sequence>
<reference evidence="2" key="1">
    <citation type="submission" date="2017-05" db="EMBL/GenBank/DDBJ databases">
        <authorList>
            <person name="Sung H."/>
        </authorList>
    </citation>
    <scope>NUCLEOTIDE SEQUENCE [LARGE SCALE GENOMIC DNA]</scope>
    <source>
        <strain evidence="2">AMac2203</strain>
    </source>
</reference>
<dbReference type="OrthoDB" id="6197979at2"/>
<evidence type="ECO:0000313" key="1">
    <source>
        <dbReference type="EMBL" id="ART79146.1"/>
    </source>
</evidence>
<dbReference type="RefSeq" id="WP_086962624.1">
    <property type="nucleotide sequence ID" value="NZ_CP021376.1"/>
</dbReference>
<accession>A0A1Y0CW43</accession>
<dbReference type="Proteomes" id="UP000243793">
    <property type="component" value="Chromosome"/>
</dbReference>
<evidence type="ECO:0000313" key="2">
    <source>
        <dbReference type="Proteomes" id="UP000243793"/>
    </source>
</evidence>
<protein>
    <submittedName>
        <fullName evidence="1">DUF4250 domain-containing protein</fullName>
    </submittedName>
</protein>
<organism evidence="1 2">
    <name type="scientific">Oceanisphaera avium</name>
    <dbReference type="NCBI Taxonomy" id="1903694"/>
    <lineage>
        <taxon>Bacteria</taxon>
        <taxon>Pseudomonadati</taxon>
        <taxon>Pseudomonadota</taxon>
        <taxon>Gammaproteobacteria</taxon>
        <taxon>Aeromonadales</taxon>
        <taxon>Aeromonadaceae</taxon>
        <taxon>Oceanisphaera</taxon>
    </lineage>
</organism>
<dbReference type="KEGG" id="ocm:CBP12_02450"/>
<name>A0A1Y0CW43_9GAMM</name>
<gene>
    <name evidence="1" type="ORF">CBP12_02450</name>
</gene>
<dbReference type="EMBL" id="CP021376">
    <property type="protein sequence ID" value="ART79146.1"/>
    <property type="molecule type" value="Genomic_DNA"/>
</dbReference>
<dbReference type="AlphaFoldDB" id="A0A1Y0CW43"/>
<dbReference type="Pfam" id="PF14056">
    <property type="entry name" value="DUF4250"/>
    <property type="match status" value="1"/>
</dbReference>